<organism evidence="2 4">
    <name type="scientific">Paenibacillus barcinonensis</name>
    <dbReference type="NCBI Taxonomy" id="198119"/>
    <lineage>
        <taxon>Bacteria</taxon>
        <taxon>Bacillati</taxon>
        <taxon>Bacillota</taxon>
        <taxon>Bacilli</taxon>
        <taxon>Bacillales</taxon>
        <taxon>Paenibacillaceae</taxon>
        <taxon>Paenibacillus</taxon>
    </lineage>
</organism>
<dbReference type="EMBL" id="CP054614">
    <property type="protein sequence ID" value="QKS57017.1"/>
    <property type="molecule type" value="Genomic_DNA"/>
</dbReference>
<reference evidence="3 5" key="2">
    <citation type="submission" date="2020-06" db="EMBL/GenBank/DDBJ databases">
        <title>Complete genome of Paenibacillus barcinonensis KACC11450.</title>
        <authorList>
            <person name="Kim M."/>
            <person name="Park Y.-J."/>
            <person name="Shin J.-H."/>
        </authorList>
    </citation>
    <scope>NUCLEOTIDE SEQUENCE [LARGE SCALE GENOMIC DNA]</scope>
    <source>
        <strain evidence="3 5">KACC11450</strain>
    </source>
</reference>
<keyword evidence="1" id="KW-0812">Transmembrane</keyword>
<dbReference type="AlphaFoldDB" id="A0A2V4VWG2"/>
<evidence type="ECO:0000313" key="4">
    <source>
        <dbReference type="Proteomes" id="UP000247790"/>
    </source>
</evidence>
<proteinExistence type="predicted"/>
<evidence type="ECO:0000313" key="2">
    <source>
        <dbReference type="EMBL" id="PYE43205.1"/>
    </source>
</evidence>
<keyword evidence="5" id="KW-1185">Reference proteome</keyword>
<name>A0A2V4VWG2_PAEBA</name>
<evidence type="ECO:0000313" key="3">
    <source>
        <dbReference type="EMBL" id="QKS57017.1"/>
    </source>
</evidence>
<accession>A0A2V4VWG2</accession>
<keyword evidence="1" id="KW-0472">Membrane</keyword>
<reference evidence="2 4" key="1">
    <citation type="submission" date="2018-06" db="EMBL/GenBank/DDBJ databases">
        <title>Genomic Encyclopedia of Type Strains, Phase III (KMG-III): the genomes of soil and plant-associated and newly described type strains.</title>
        <authorList>
            <person name="Whitman W."/>
        </authorList>
    </citation>
    <scope>NUCLEOTIDE SEQUENCE [LARGE SCALE GENOMIC DNA]</scope>
    <source>
        <strain evidence="2 4">CECT 7022</strain>
    </source>
</reference>
<dbReference type="Proteomes" id="UP000509327">
    <property type="component" value="Chromosome"/>
</dbReference>
<evidence type="ECO:0000313" key="5">
    <source>
        <dbReference type="Proteomes" id="UP000509327"/>
    </source>
</evidence>
<dbReference type="Proteomes" id="UP000247790">
    <property type="component" value="Unassembled WGS sequence"/>
</dbReference>
<dbReference type="RefSeq" id="WP_110899371.1">
    <property type="nucleotide sequence ID" value="NZ_CP054614.1"/>
</dbReference>
<gene>
    <name evidence="2" type="ORF">DFQ00_13013</name>
    <name evidence="3" type="ORF">HUB98_12215</name>
</gene>
<feature type="transmembrane region" description="Helical" evidence="1">
    <location>
        <begin position="6"/>
        <end position="23"/>
    </location>
</feature>
<keyword evidence="1" id="KW-1133">Transmembrane helix</keyword>
<dbReference type="OrthoDB" id="1985886at2"/>
<protein>
    <recommendedName>
        <fullName evidence="6">F0F1-type ATP synthase</fullName>
    </recommendedName>
</protein>
<sequence>MKITNWVIFFICIFVPFYLIMDFRTGDQKTALALSDQYSATLHTAVQDASQMLNMNVLQEYEAAYQSKKFFFANKERALDTFFRTLYLNFDVVNDPVRQGALAGYIPAVAVIDYDGYDVYAIDEYRDANGERVFKHMWRPKKPYAYSDNRGNSINFTLDSYVYAYDAYAKAWIEGFREDLKGTTNIPLLDNAADFELMRKSVIVKSIQQDLAYYINKHNEYATRYGIHYTFKLPQISQEQWINSIDDIGIMAFIQGIPIGDQFYNNYALGGGRLVKKTEIKGAVDPATGIKYYYPSTCSYGYREDETFSSEKDAAAAGYFPKGCMNR</sequence>
<evidence type="ECO:0008006" key="6">
    <source>
        <dbReference type="Google" id="ProtNLM"/>
    </source>
</evidence>
<dbReference type="EMBL" id="QJSW01000030">
    <property type="protein sequence ID" value="PYE43205.1"/>
    <property type="molecule type" value="Genomic_DNA"/>
</dbReference>
<evidence type="ECO:0000256" key="1">
    <source>
        <dbReference type="SAM" id="Phobius"/>
    </source>
</evidence>